<keyword evidence="4" id="KW-0004">4Fe-4S</keyword>
<dbReference type="AlphaFoldDB" id="A0A1Q9AXV3"/>
<dbReference type="GO" id="GO:0030151">
    <property type="term" value="F:molybdenum ion binding"/>
    <property type="evidence" value="ECO:0007669"/>
    <property type="project" value="InterPro"/>
</dbReference>
<comment type="cofactor">
    <cofactor evidence="1">
        <name>Mo-bis(molybdopterin guanine dinucleotide)</name>
        <dbReference type="ChEBI" id="CHEBI:60539"/>
    </cofactor>
</comment>
<reference evidence="13 14" key="1">
    <citation type="submission" date="2016-09" db="EMBL/GenBank/DDBJ databases">
        <title>Rhizobium sp. nov., a novel species isolated from the rice rhizosphere.</title>
        <authorList>
            <person name="Zhao J."/>
            <person name="Zhang X."/>
        </authorList>
    </citation>
    <scope>NUCLEOTIDE SEQUENCE [LARGE SCALE GENOMIC DNA]</scope>
    <source>
        <strain evidence="13 14">1.7048</strain>
    </source>
</reference>
<keyword evidence="8" id="KW-0408">Iron</keyword>
<dbReference type="CDD" id="cd02787">
    <property type="entry name" value="MopB_CT_ydeP"/>
    <property type="match status" value="1"/>
</dbReference>
<dbReference type="GO" id="GO:0016020">
    <property type="term" value="C:membrane"/>
    <property type="evidence" value="ECO:0007669"/>
    <property type="project" value="TreeGrafter"/>
</dbReference>
<feature type="domain" description="Molybdopterin dinucleotide-binding" evidence="12">
    <location>
        <begin position="654"/>
        <end position="744"/>
    </location>
</feature>
<dbReference type="Proteomes" id="UP000186364">
    <property type="component" value="Unassembled WGS sequence"/>
</dbReference>
<evidence type="ECO:0000256" key="6">
    <source>
        <dbReference type="ARBA" id="ARBA00022723"/>
    </source>
</evidence>
<dbReference type="GO" id="GO:0045333">
    <property type="term" value="P:cellular respiration"/>
    <property type="evidence" value="ECO:0007669"/>
    <property type="project" value="UniProtKB-ARBA"/>
</dbReference>
<evidence type="ECO:0000256" key="2">
    <source>
        <dbReference type="ARBA" id="ARBA00001966"/>
    </source>
</evidence>
<dbReference type="OrthoDB" id="5287431at2"/>
<comment type="similarity">
    <text evidence="3">Belongs to the prokaryotic molybdopterin-containing oxidoreductase family.</text>
</comment>
<keyword evidence="7" id="KW-0560">Oxidoreductase</keyword>
<dbReference type="InterPro" id="IPR006657">
    <property type="entry name" value="MoPterin_dinucl-bd_dom"/>
</dbReference>
<dbReference type="InterPro" id="IPR009010">
    <property type="entry name" value="Asp_de-COase-like_dom_sf"/>
</dbReference>
<evidence type="ECO:0000259" key="12">
    <source>
        <dbReference type="Pfam" id="PF01568"/>
    </source>
</evidence>
<gene>
    <name evidence="13" type="ORF">BJF93_15030</name>
</gene>
<evidence type="ECO:0000256" key="9">
    <source>
        <dbReference type="ARBA" id="ARBA00023014"/>
    </source>
</evidence>
<keyword evidence="5" id="KW-0500">Molybdenum</keyword>
<dbReference type="InterPro" id="IPR037951">
    <property type="entry name" value="MopB_CT_YdeP"/>
</dbReference>
<comment type="cofactor">
    <cofactor evidence="2">
        <name>[4Fe-4S] cluster</name>
        <dbReference type="ChEBI" id="CHEBI:49883"/>
    </cofactor>
</comment>
<dbReference type="InterPro" id="IPR010046">
    <property type="entry name" value="Mopterin_OxRdtse_a_bac"/>
</dbReference>
<comment type="caution">
    <text evidence="13">The sequence shown here is derived from an EMBL/GenBank/DDBJ whole genome shotgun (WGS) entry which is preliminary data.</text>
</comment>
<dbReference type="Pfam" id="PF01568">
    <property type="entry name" value="Molydop_binding"/>
    <property type="match status" value="1"/>
</dbReference>
<dbReference type="PANTHER" id="PTHR43105">
    <property type="entry name" value="RESPIRATORY NITRATE REDUCTASE"/>
    <property type="match status" value="1"/>
</dbReference>
<feature type="domain" description="Molybdopterin oxidoreductase" evidence="11">
    <location>
        <begin position="116"/>
        <end position="420"/>
    </location>
</feature>
<evidence type="ECO:0000256" key="1">
    <source>
        <dbReference type="ARBA" id="ARBA00001942"/>
    </source>
</evidence>
<evidence type="ECO:0000256" key="8">
    <source>
        <dbReference type="ARBA" id="ARBA00023004"/>
    </source>
</evidence>
<dbReference type="InterPro" id="IPR006656">
    <property type="entry name" value="Mopterin_OxRdtase"/>
</dbReference>
<organism evidence="13 14">
    <name type="scientific">Xaviernesmea oryzae</name>
    <dbReference type="NCBI Taxonomy" id="464029"/>
    <lineage>
        <taxon>Bacteria</taxon>
        <taxon>Pseudomonadati</taxon>
        <taxon>Pseudomonadota</taxon>
        <taxon>Alphaproteobacteria</taxon>
        <taxon>Hyphomicrobiales</taxon>
        <taxon>Rhizobiaceae</taxon>
        <taxon>Rhizobium/Agrobacterium group</taxon>
        <taxon>Xaviernesmea</taxon>
    </lineage>
</organism>
<sequence>MTQPPSKEPGPEIEPYRGPAGGWGSVTSLVRQAKRAKRPASVMPGLAQQNKPHGFACVSCAWAKPADPHPAEFWENGAKATFWELTSDRATPDFFAQHTLEELKTFDDYELEMTGRLTHPMRYDRVTDRYVPVDWDEAFAEIGRELAAVRQEDPKTAIFYASGRASLETSYMYALFARLYGNNNLPDSSNMCHESTSVALPEVIGVPVGTVRLPDFDQADALFFFGQNPGVNSPRLLHPLQEAVRRGATIVTFNPLRERGLERFTNPQSPVEMVTRHETVISSQYHQVKAGGDIAALAGLCKAVLAADDASMAKSTGGVLDRAFITEHCHGFEDFRAFIQSTAWDAIEKESGLTRTALESAARVYCRAKAVIGIYGMGLTQHKRGVETIQMLTNFLFLRGNIGRPGAGVCPVRGHSNVQGQRTVGISEKTKLVPLDRLAEQYGFEPPREDGLTTVDACEAIIGGHIKAFVGLGGNFLRAVPETEAMEAAWPRMRLTVQIATKLNRSHLINGEVAYLLPCLGRTEVDRQESGPQAVTIEDSTSCIHGSKGFHAPASEHLLSEPRIVAGIAKATLPANANVPWDAWTADYARIRDAIEATYPKIFTDFNKRMWTPGGFDKPLPARERRFETETGKANFKVPSALSASFAEDGPDILRLMTLRSNGQFNTTIYEYTDRFRGVDGTRKVLFLNEKDIARFGLSDGQRVTLETAVDDGVTRRVADLRVTAYNIPEGCCAGYYPECNPLIPLWQHAERSKVPAAKSIPVRILAGGSTEP</sequence>
<dbReference type="Gene3D" id="3.40.228.10">
    <property type="entry name" value="Dimethylsulfoxide Reductase, domain 2"/>
    <property type="match status" value="1"/>
</dbReference>
<dbReference type="SUPFAM" id="SSF53706">
    <property type="entry name" value="Formate dehydrogenase/DMSO reductase, domains 1-3"/>
    <property type="match status" value="1"/>
</dbReference>
<evidence type="ECO:0000313" key="14">
    <source>
        <dbReference type="Proteomes" id="UP000186364"/>
    </source>
</evidence>
<feature type="region of interest" description="Disordered" evidence="10">
    <location>
        <begin position="1"/>
        <end position="25"/>
    </location>
</feature>
<dbReference type="Gene3D" id="3.40.50.740">
    <property type="match status" value="1"/>
</dbReference>
<name>A0A1Q9AXV3_9HYPH</name>
<dbReference type="GO" id="GO:0043546">
    <property type="term" value="F:molybdopterin cofactor binding"/>
    <property type="evidence" value="ECO:0007669"/>
    <property type="project" value="InterPro"/>
</dbReference>
<dbReference type="Pfam" id="PF00384">
    <property type="entry name" value="Molybdopterin"/>
    <property type="match status" value="1"/>
</dbReference>
<evidence type="ECO:0000256" key="10">
    <source>
        <dbReference type="SAM" id="MobiDB-lite"/>
    </source>
</evidence>
<dbReference type="EMBL" id="MKIP01000037">
    <property type="protein sequence ID" value="OLP60273.1"/>
    <property type="molecule type" value="Genomic_DNA"/>
</dbReference>
<evidence type="ECO:0000256" key="5">
    <source>
        <dbReference type="ARBA" id="ARBA00022505"/>
    </source>
</evidence>
<evidence type="ECO:0000256" key="3">
    <source>
        <dbReference type="ARBA" id="ARBA00010312"/>
    </source>
</evidence>
<keyword evidence="14" id="KW-1185">Reference proteome</keyword>
<dbReference type="GO" id="GO:1990204">
    <property type="term" value="C:oxidoreductase complex"/>
    <property type="evidence" value="ECO:0007669"/>
    <property type="project" value="UniProtKB-ARBA"/>
</dbReference>
<proteinExistence type="inferred from homology"/>
<evidence type="ECO:0000256" key="7">
    <source>
        <dbReference type="ARBA" id="ARBA00023002"/>
    </source>
</evidence>
<dbReference type="CDD" id="cd02767">
    <property type="entry name" value="MopB_ydeP"/>
    <property type="match status" value="1"/>
</dbReference>
<evidence type="ECO:0000256" key="4">
    <source>
        <dbReference type="ARBA" id="ARBA00022485"/>
    </source>
</evidence>
<evidence type="ECO:0000259" key="11">
    <source>
        <dbReference type="Pfam" id="PF00384"/>
    </source>
</evidence>
<evidence type="ECO:0000313" key="13">
    <source>
        <dbReference type="EMBL" id="OLP60273.1"/>
    </source>
</evidence>
<dbReference type="InterPro" id="IPR041953">
    <property type="entry name" value="YdeP_MopB"/>
</dbReference>
<dbReference type="GO" id="GO:0051539">
    <property type="term" value="F:4 iron, 4 sulfur cluster binding"/>
    <property type="evidence" value="ECO:0007669"/>
    <property type="project" value="UniProtKB-KW"/>
</dbReference>
<dbReference type="PANTHER" id="PTHR43105:SF4">
    <property type="entry name" value="PROTEIN YDEP"/>
    <property type="match status" value="1"/>
</dbReference>
<protein>
    <submittedName>
        <fullName evidence="13">Formate dehydrogenase</fullName>
    </submittedName>
</protein>
<dbReference type="GO" id="GO:0008863">
    <property type="term" value="F:formate dehydrogenase (NAD+) activity"/>
    <property type="evidence" value="ECO:0007669"/>
    <property type="project" value="InterPro"/>
</dbReference>
<dbReference type="InterPro" id="IPR050123">
    <property type="entry name" value="Prok_molybdopt-oxidoreductase"/>
</dbReference>
<keyword evidence="9" id="KW-0411">Iron-sulfur</keyword>
<dbReference type="RefSeq" id="WP_075627290.1">
    <property type="nucleotide sequence ID" value="NZ_FOAM01000001.1"/>
</dbReference>
<accession>A0A1Q9AXV3</accession>
<keyword evidence="6" id="KW-0479">Metal-binding</keyword>
<dbReference type="SUPFAM" id="SSF50692">
    <property type="entry name" value="ADC-like"/>
    <property type="match status" value="1"/>
</dbReference>
<dbReference type="NCBIfam" id="TIGR01701">
    <property type="entry name" value="Fdhalpha-like"/>
    <property type="match status" value="1"/>
</dbReference>
<dbReference type="PIRSF" id="PIRSF000144">
    <property type="entry name" value="CbbBc"/>
    <property type="match status" value="1"/>
</dbReference>